<dbReference type="SMART" id="SM00345">
    <property type="entry name" value="HTH_GNTR"/>
    <property type="match status" value="1"/>
</dbReference>
<keyword evidence="2" id="KW-0238">DNA-binding</keyword>
<dbReference type="EMBL" id="BAABAH010000001">
    <property type="protein sequence ID" value="GAA3805178.1"/>
    <property type="molecule type" value="Genomic_DNA"/>
</dbReference>
<dbReference type="InterPro" id="IPR011711">
    <property type="entry name" value="GntR_C"/>
</dbReference>
<sequence length="204" mass="22287">MEGRYEPGARLVEQRIAEQFALSRTPVREALRTLEAEGLVLIEPNRGATVRSLGVEEVVDLYGLRARLEGYAAELAAERHDDADLAAIDAGIADFGAAVEAEPGDTVEQTRALDAANRRIHGAVVAAARHRQLDQLLARTVDAALVFRSFRAFRPEQTRQSHEFHQLVRAAVAAREPARAGALMVEHILQGRDVLLEGLRSAQA</sequence>
<dbReference type="Pfam" id="PF07729">
    <property type="entry name" value="FCD"/>
    <property type="match status" value="1"/>
</dbReference>
<dbReference type="Gene3D" id="1.20.120.530">
    <property type="entry name" value="GntR ligand-binding domain-like"/>
    <property type="match status" value="1"/>
</dbReference>
<evidence type="ECO:0000259" key="4">
    <source>
        <dbReference type="PROSITE" id="PS50949"/>
    </source>
</evidence>
<dbReference type="Gene3D" id="1.10.10.10">
    <property type="entry name" value="Winged helix-like DNA-binding domain superfamily/Winged helix DNA-binding domain"/>
    <property type="match status" value="1"/>
</dbReference>
<dbReference type="InterPro" id="IPR000524">
    <property type="entry name" value="Tscrpt_reg_HTH_GntR"/>
</dbReference>
<dbReference type="InterPro" id="IPR036390">
    <property type="entry name" value="WH_DNA-bd_sf"/>
</dbReference>
<accession>A0ABP7HYJ4</accession>
<dbReference type="PROSITE" id="PS50949">
    <property type="entry name" value="HTH_GNTR"/>
    <property type="match status" value="1"/>
</dbReference>
<dbReference type="PRINTS" id="PR00035">
    <property type="entry name" value="HTHGNTR"/>
</dbReference>
<dbReference type="PANTHER" id="PTHR43537:SF24">
    <property type="entry name" value="GLUCONATE OPERON TRANSCRIPTIONAL REPRESSOR"/>
    <property type="match status" value="1"/>
</dbReference>
<evidence type="ECO:0000313" key="5">
    <source>
        <dbReference type="EMBL" id="GAA3805178.1"/>
    </source>
</evidence>
<name>A0ABP7HYJ4_9ACTN</name>
<dbReference type="Pfam" id="PF00392">
    <property type="entry name" value="GntR"/>
    <property type="match status" value="1"/>
</dbReference>
<comment type="caution">
    <text evidence="5">The sequence shown here is derived from an EMBL/GenBank/DDBJ whole genome shotgun (WGS) entry which is preliminary data.</text>
</comment>
<evidence type="ECO:0000313" key="6">
    <source>
        <dbReference type="Proteomes" id="UP001501821"/>
    </source>
</evidence>
<protein>
    <submittedName>
        <fullName evidence="5">GntR family transcriptional regulator</fullName>
    </submittedName>
</protein>
<proteinExistence type="predicted"/>
<gene>
    <name evidence="5" type="ORF">GCM10022242_05470</name>
</gene>
<dbReference type="Proteomes" id="UP001501821">
    <property type="component" value="Unassembled WGS sequence"/>
</dbReference>
<dbReference type="InterPro" id="IPR008920">
    <property type="entry name" value="TF_FadR/GntR_C"/>
</dbReference>
<dbReference type="SMART" id="SM00895">
    <property type="entry name" value="FCD"/>
    <property type="match status" value="1"/>
</dbReference>
<reference evidence="6" key="1">
    <citation type="journal article" date="2019" name="Int. J. Syst. Evol. Microbiol.">
        <title>The Global Catalogue of Microorganisms (GCM) 10K type strain sequencing project: providing services to taxonomists for standard genome sequencing and annotation.</title>
        <authorList>
            <consortium name="The Broad Institute Genomics Platform"/>
            <consortium name="The Broad Institute Genome Sequencing Center for Infectious Disease"/>
            <person name="Wu L."/>
            <person name="Ma J."/>
        </authorList>
    </citation>
    <scope>NUCLEOTIDE SEQUENCE [LARGE SCALE GENOMIC DNA]</scope>
    <source>
        <strain evidence="6">JCM 16953</strain>
    </source>
</reference>
<dbReference type="InterPro" id="IPR036388">
    <property type="entry name" value="WH-like_DNA-bd_sf"/>
</dbReference>
<keyword evidence="3" id="KW-0804">Transcription</keyword>
<keyword evidence="6" id="KW-1185">Reference proteome</keyword>
<keyword evidence="1" id="KW-0805">Transcription regulation</keyword>
<evidence type="ECO:0000256" key="2">
    <source>
        <dbReference type="ARBA" id="ARBA00023125"/>
    </source>
</evidence>
<dbReference type="SUPFAM" id="SSF46785">
    <property type="entry name" value="Winged helix' DNA-binding domain"/>
    <property type="match status" value="1"/>
</dbReference>
<evidence type="ECO:0000256" key="1">
    <source>
        <dbReference type="ARBA" id="ARBA00023015"/>
    </source>
</evidence>
<dbReference type="SUPFAM" id="SSF48008">
    <property type="entry name" value="GntR ligand-binding domain-like"/>
    <property type="match status" value="1"/>
</dbReference>
<organism evidence="5 6">
    <name type="scientific">Nocardioides panacisoli</name>
    <dbReference type="NCBI Taxonomy" id="627624"/>
    <lineage>
        <taxon>Bacteria</taxon>
        <taxon>Bacillati</taxon>
        <taxon>Actinomycetota</taxon>
        <taxon>Actinomycetes</taxon>
        <taxon>Propionibacteriales</taxon>
        <taxon>Nocardioidaceae</taxon>
        <taxon>Nocardioides</taxon>
    </lineage>
</organism>
<evidence type="ECO:0000256" key="3">
    <source>
        <dbReference type="ARBA" id="ARBA00023163"/>
    </source>
</evidence>
<feature type="domain" description="HTH gntR-type" evidence="4">
    <location>
        <begin position="1"/>
        <end position="53"/>
    </location>
</feature>
<dbReference type="PANTHER" id="PTHR43537">
    <property type="entry name" value="TRANSCRIPTIONAL REGULATOR, GNTR FAMILY"/>
    <property type="match status" value="1"/>
</dbReference>